<gene>
    <name evidence="1" type="ORF">HMPREF1866_00324</name>
</gene>
<evidence type="ECO:0000313" key="1">
    <source>
        <dbReference type="EMBL" id="KXB60873.1"/>
    </source>
</evidence>
<sequence>MKTSVCIFLYFPFTIIPYSYNIAKHKNKNPYLKIKFYKIVCYKNLANKNFCFIL</sequence>
<organism evidence="1 2">
    <name type="scientific">Lachnoanaerobaculum saburreum</name>
    <dbReference type="NCBI Taxonomy" id="467210"/>
    <lineage>
        <taxon>Bacteria</taxon>
        <taxon>Bacillati</taxon>
        <taxon>Bacillota</taxon>
        <taxon>Clostridia</taxon>
        <taxon>Lachnospirales</taxon>
        <taxon>Lachnospiraceae</taxon>
        <taxon>Lachnoanaerobaculum</taxon>
    </lineage>
</organism>
<dbReference type="EMBL" id="LSDA01000010">
    <property type="protein sequence ID" value="KXB60873.1"/>
    <property type="molecule type" value="Genomic_DNA"/>
</dbReference>
<comment type="caution">
    <text evidence="1">The sequence shown here is derived from an EMBL/GenBank/DDBJ whole genome shotgun (WGS) entry which is preliminary data.</text>
</comment>
<keyword evidence="2" id="KW-1185">Reference proteome</keyword>
<accession>A0A133ZZK1</accession>
<dbReference type="Proteomes" id="UP000070394">
    <property type="component" value="Unassembled WGS sequence"/>
</dbReference>
<reference evidence="2" key="1">
    <citation type="submission" date="2016-01" db="EMBL/GenBank/DDBJ databases">
        <authorList>
            <person name="Mitreva M."/>
            <person name="Pepin K.H."/>
            <person name="Mihindukulasuriya K.A."/>
            <person name="Fulton R."/>
            <person name="Fronick C."/>
            <person name="O'Laughlin M."/>
            <person name="Miner T."/>
            <person name="Herter B."/>
            <person name="Rosa B.A."/>
            <person name="Cordes M."/>
            <person name="Tomlinson C."/>
            <person name="Wollam A."/>
            <person name="Palsikar V.B."/>
            <person name="Mardis E.R."/>
            <person name="Wilson R.K."/>
        </authorList>
    </citation>
    <scope>NUCLEOTIDE SEQUENCE [LARGE SCALE GENOMIC DNA]</scope>
    <source>
        <strain evidence="2">DNF00896</strain>
    </source>
</reference>
<protein>
    <submittedName>
        <fullName evidence="1">Uncharacterized protein</fullName>
    </submittedName>
</protein>
<name>A0A133ZZK1_9FIRM</name>
<proteinExistence type="predicted"/>
<dbReference type="STRING" id="467210.HMPREF1866_00324"/>
<dbReference type="AlphaFoldDB" id="A0A133ZZK1"/>
<evidence type="ECO:0000313" key="2">
    <source>
        <dbReference type="Proteomes" id="UP000070394"/>
    </source>
</evidence>
<dbReference type="PATRIC" id="fig|467210.3.peg.319"/>